<organism evidence="1 2">
    <name type="scientific">Phytophthora infestans</name>
    <name type="common">Potato late blight agent</name>
    <name type="synonym">Botrytis infestans</name>
    <dbReference type="NCBI Taxonomy" id="4787"/>
    <lineage>
        <taxon>Eukaryota</taxon>
        <taxon>Sar</taxon>
        <taxon>Stramenopiles</taxon>
        <taxon>Oomycota</taxon>
        <taxon>Peronosporomycetes</taxon>
        <taxon>Peronosporales</taxon>
        <taxon>Peronosporaceae</taxon>
        <taxon>Phytophthora</taxon>
    </lineage>
</organism>
<dbReference type="Proteomes" id="UP000602510">
    <property type="component" value="Unassembled WGS sequence"/>
</dbReference>
<comment type="caution">
    <text evidence="1">The sequence shown here is derived from an EMBL/GenBank/DDBJ whole genome shotgun (WGS) entry which is preliminary data.</text>
</comment>
<keyword evidence="2" id="KW-1185">Reference proteome</keyword>
<name>A0A833T9A8_PHYIN</name>
<dbReference type="AlphaFoldDB" id="A0A833T9A8"/>
<gene>
    <name evidence="1" type="ORF">GN244_ATG02058</name>
</gene>
<sequence length="129" mass="14754">MPSKAAPREQQTQEDDMFNALKKQEKSVVLPVIGPELPWGGEWTRAIRTQNAQNKGSRASNLRQKLQHMSLSYTAMQRCEAIRHGRANSHHGDAPPLFLAMQWLNFVFLPNITWDMSAQLRRVLSVVEM</sequence>
<evidence type="ECO:0000313" key="2">
    <source>
        <dbReference type="Proteomes" id="UP000602510"/>
    </source>
</evidence>
<protein>
    <submittedName>
        <fullName evidence="1">Uncharacterized protein</fullName>
    </submittedName>
</protein>
<dbReference type="EMBL" id="WSZM01000043">
    <property type="protein sequence ID" value="KAF4045608.1"/>
    <property type="molecule type" value="Genomic_DNA"/>
</dbReference>
<reference evidence="1" key="1">
    <citation type="submission" date="2020-04" db="EMBL/GenBank/DDBJ databases">
        <title>Hybrid Assembly of Korean Phytophthora infestans isolates.</title>
        <authorList>
            <person name="Prokchorchik M."/>
            <person name="Lee Y."/>
            <person name="Seo J."/>
            <person name="Cho J.-H."/>
            <person name="Park Y.-E."/>
            <person name="Jang D.-C."/>
            <person name="Im J.-S."/>
            <person name="Choi J.-G."/>
            <person name="Park H.-J."/>
            <person name="Lee G.-B."/>
            <person name="Lee Y.-G."/>
            <person name="Hong S.-Y."/>
            <person name="Cho K."/>
            <person name="Sohn K.H."/>
        </authorList>
    </citation>
    <scope>NUCLEOTIDE SEQUENCE</scope>
    <source>
        <strain evidence="1">KR_1_A1</strain>
    </source>
</reference>
<evidence type="ECO:0000313" key="1">
    <source>
        <dbReference type="EMBL" id="KAF4045608.1"/>
    </source>
</evidence>
<proteinExistence type="predicted"/>
<accession>A0A833T9A8</accession>